<dbReference type="InterPro" id="IPR003607">
    <property type="entry name" value="HD/PDEase_dom"/>
</dbReference>
<accession>A0A1X0YEH1</accession>
<proteinExistence type="predicted"/>
<evidence type="ECO:0000313" key="3">
    <source>
        <dbReference type="Proteomes" id="UP000193136"/>
    </source>
</evidence>
<dbReference type="EMBL" id="NAAD01000001">
    <property type="protein sequence ID" value="ORJ63536.1"/>
    <property type="molecule type" value="Genomic_DNA"/>
</dbReference>
<feature type="domain" description="HDOD" evidence="1">
    <location>
        <begin position="24"/>
        <end position="222"/>
    </location>
</feature>
<dbReference type="InterPro" id="IPR052340">
    <property type="entry name" value="RNase_Y/CdgJ"/>
</dbReference>
<dbReference type="AlphaFoldDB" id="A0A1X0YEH1"/>
<dbReference type="PANTHER" id="PTHR33525">
    <property type="match status" value="1"/>
</dbReference>
<dbReference type="Gene3D" id="1.10.3210.10">
    <property type="entry name" value="Hypothetical protein af1432"/>
    <property type="match status" value="1"/>
</dbReference>
<organism evidence="2 3">
    <name type="scientific">Geothermobacter hydrogeniphilus</name>
    <dbReference type="NCBI Taxonomy" id="1969733"/>
    <lineage>
        <taxon>Bacteria</taxon>
        <taxon>Pseudomonadati</taxon>
        <taxon>Thermodesulfobacteriota</taxon>
        <taxon>Desulfuromonadia</taxon>
        <taxon>Desulfuromonadales</taxon>
        <taxon>Geothermobacteraceae</taxon>
        <taxon>Geothermobacter</taxon>
    </lineage>
</organism>
<dbReference type="NCBIfam" id="TIGR00277">
    <property type="entry name" value="HDIG"/>
    <property type="match status" value="1"/>
</dbReference>
<dbReference type="SUPFAM" id="SSF109604">
    <property type="entry name" value="HD-domain/PDEase-like"/>
    <property type="match status" value="1"/>
</dbReference>
<sequence>MEDLRFVMTEQKAVEEIRRAIEKAPLLSANAQRLMQITADTDHELGDVIDIVKCDATLTARVLRVVNSAAYDLLNPISSIDRAVSYLGERMVTCIAIGDSVGNLMNRPMAGYQAAAGELWRHDLFTAFAAREIARCARGDMTIDLAFTAGLLHDIGKAILSEFLHGSAENLVGDIDAGHVENYLGGEKKLLGMDHAEIGLELAKSWQLPTPLQSAIAFHHEPQRAPEEDRLLVYAVHLGDIIAMMNGFGTGSDSMQYQLDQGYQDYLEFDTKQLPGIILEATELFRQAEASLTQNQETES</sequence>
<gene>
    <name evidence="2" type="ORF">B5V00_01325</name>
</gene>
<evidence type="ECO:0000313" key="2">
    <source>
        <dbReference type="EMBL" id="ORJ63536.1"/>
    </source>
</evidence>
<dbReference type="Pfam" id="PF08668">
    <property type="entry name" value="HDOD"/>
    <property type="match status" value="1"/>
</dbReference>
<protein>
    <recommendedName>
        <fullName evidence="1">HDOD domain-containing protein</fullName>
    </recommendedName>
</protein>
<evidence type="ECO:0000259" key="1">
    <source>
        <dbReference type="PROSITE" id="PS51833"/>
    </source>
</evidence>
<dbReference type="CDD" id="cd00077">
    <property type="entry name" value="HDc"/>
    <property type="match status" value="1"/>
</dbReference>
<name>A0A1X0YEH1_9BACT</name>
<dbReference type="STRING" id="1969733.B5V00_01325"/>
<dbReference type="SMART" id="SM00471">
    <property type="entry name" value="HDc"/>
    <property type="match status" value="1"/>
</dbReference>
<keyword evidence="3" id="KW-1185">Reference proteome</keyword>
<reference evidence="2 3" key="1">
    <citation type="submission" date="2017-03" db="EMBL/GenBank/DDBJ databases">
        <title>Genome sequence of Geothermobacter sp. EPR-M, Deep-Sea Iron Reducer.</title>
        <authorList>
            <person name="Tully B."/>
            <person name="Savalia P."/>
            <person name="Abuyen K."/>
            <person name="Baughan C."/>
            <person name="Romero E."/>
            <person name="Ronkowski C."/>
            <person name="Torres B."/>
            <person name="Tremblay J."/>
            <person name="Trujillo A."/>
            <person name="Tyler M."/>
            <person name="Perez-Rodriguez I."/>
            <person name="Amend J."/>
        </authorList>
    </citation>
    <scope>NUCLEOTIDE SEQUENCE [LARGE SCALE GENOMIC DNA]</scope>
    <source>
        <strain evidence="2 3">EPR-M</strain>
    </source>
</reference>
<dbReference type="Proteomes" id="UP000193136">
    <property type="component" value="Unassembled WGS sequence"/>
</dbReference>
<dbReference type="PROSITE" id="PS51833">
    <property type="entry name" value="HDOD"/>
    <property type="match status" value="1"/>
</dbReference>
<dbReference type="InterPro" id="IPR006675">
    <property type="entry name" value="HDIG_dom"/>
</dbReference>
<dbReference type="InterPro" id="IPR013976">
    <property type="entry name" value="HDOD"/>
</dbReference>
<comment type="caution">
    <text evidence="2">The sequence shown here is derived from an EMBL/GenBank/DDBJ whole genome shotgun (WGS) entry which is preliminary data.</text>
</comment>
<dbReference type="PANTHER" id="PTHR33525:SF3">
    <property type="entry name" value="RIBONUCLEASE Y"/>
    <property type="match status" value="1"/>
</dbReference>